<feature type="transmembrane region" description="Helical" evidence="1">
    <location>
        <begin position="67"/>
        <end position="88"/>
    </location>
</feature>
<accession>A0A7W0HMU5</accession>
<dbReference type="Proteomes" id="UP000530928">
    <property type="component" value="Unassembled WGS sequence"/>
</dbReference>
<evidence type="ECO:0000256" key="1">
    <source>
        <dbReference type="SAM" id="Phobius"/>
    </source>
</evidence>
<evidence type="ECO:0000313" key="2">
    <source>
        <dbReference type="EMBL" id="MBA2889103.1"/>
    </source>
</evidence>
<gene>
    <name evidence="2" type="ORF">HNR30_000438</name>
</gene>
<feature type="transmembrane region" description="Helical" evidence="1">
    <location>
        <begin position="94"/>
        <end position="111"/>
    </location>
</feature>
<keyword evidence="3" id="KW-1185">Reference proteome</keyword>
<dbReference type="EMBL" id="JACDUR010000001">
    <property type="protein sequence ID" value="MBA2889103.1"/>
    <property type="molecule type" value="Genomic_DNA"/>
</dbReference>
<name>A0A7W0HMU5_9ACTN</name>
<feature type="transmembrane region" description="Helical" evidence="1">
    <location>
        <begin position="7"/>
        <end position="28"/>
    </location>
</feature>
<dbReference type="RefSeq" id="WP_246377104.1">
    <property type="nucleotide sequence ID" value="NZ_BAABAM010000001.1"/>
</dbReference>
<protein>
    <recommendedName>
        <fullName evidence="4">DUF2568 domain-containing protein</fullName>
    </recommendedName>
</protein>
<keyword evidence="1" id="KW-0472">Membrane</keyword>
<dbReference type="InterPro" id="IPR021214">
    <property type="entry name" value="DUF2568"/>
</dbReference>
<comment type="caution">
    <text evidence="2">The sequence shown here is derived from an EMBL/GenBank/DDBJ whole genome shotgun (WGS) entry which is preliminary data.</text>
</comment>
<keyword evidence="1" id="KW-1133">Transmembrane helix</keyword>
<sequence length="114" mass="11979">MTIFKGANLLLMFLLELGVLAAAGLWGFTLQAGWLVRVVAGLGAPGVFIAVWALFGAANGAKYPLTGLARFVLELGWFGGGAVLLYLATSAAPAAVFFGLWVLNGVLRLVWKQV</sequence>
<dbReference type="Pfam" id="PF10823">
    <property type="entry name" value="DUF2568"/>
    <property type="match status" value="1"/>
</dbReference>
<feature type="transmembrane region" description="Helical" evidence="1">
    <location>
        <begin position="34"/>
        <end position="55"/>
    </location>
</feature>
<evidence type="ECO:0000313" key="3">
    <source>
        <dbReference type="Proteomes" id="UP000530928"/>
    </source>
</evidence>
<evidence type="ECO:0008006" key="4">
    <source>
        <dbReference type="Google" id="ProtNLM"/>
    </source>
</evidence>
<organism evidence="2 3">
    <name type="scientific">Nonomuraea soli</name>
    <dbReference type="NCBI Taxonomy" id="1032476"/>
    <lineage>
        <taxon>Bacteria</taxon>
        <taxon>Bacillati</taxon>
        <taxon>Actinomycetota</taxon>
        <taxon>Actinomycetes</taxon>
        <taxon>Streptosporangiales</taxon>
        <taxon>Streptosporangiaceae</taxon>
        <taxon>Nonomuraea</taxon>
    </lineage>
</organism>
<keyword evidence="1" id="KW-0812">Transmembrane</keyword>
<proteinExistence type="predicted"/>
<dbReference type="AlphaFoldDB" id="A0A7W0HMU5"/>
<reference evidence="2 3" key="1">
    <citation type="submission" date="2020-07" db="EMBL/GenBank/DDBJ databases">
        <title>Genomic Encyclopedia of Type Strains, Phase IV (KMG-IV): sequencing the most valuable type-strain genomes for metagenomic binning, comparative biology and taxonomic classification.</title>
        <authorList>
            <person name="Goeker M."/>
        </authorList>
    </citation>
    <scope>NUCLEOTIDE SEQUENCE [LARGE SCALE GENOMIC DNA]</scope>
    <source>
        <strain evidence="2 3">DSM 45533</strain>
    </source>
</reference>